<organism evidence="1 2">
    <name type="scientific">Smittium culicis</name>
    <dbReference type="NCBI Taxonomy" id="133412"/>
    <lineage>
        <taxon>Eukaryota</taxon>
        <taxon>Fungi</taxon>
        <taxon>Fungi incertae sedis</taxon>
        <taxon>Zoopagomycota</taxon>
        <taxon>Kickxellomycotina</taxon>
        <taxon>Harpellomycetes</taxon>
        <taxon>Harpellales</taxon>
        <taxon>Legeriomycetaceae</taxon>
        <taxon>Smittium</taxon>
    </lineage>
</organism>
<dbReference type="Proteomes" id="UP000187283">
    <property type="component" value="Unassembled WGS sequence"/>
</dbReference>
<name>A0A1R1WYR4_9FUNG</name>
<dbReference type="EMBL" id="LSSN01006033">
    <property type="protein sequence ID" value="OMJ07523.1"/>
    <property type="molecule type" value="Genomic_DNA"/>
</dbReference>
<proteinExistence type="predicted"/>
<evidence type="ECO:0000313" key="2">
    <source>
        <dbReference type="Proteomes" id="UP000187283"/>
    </source>
</evidence>
<protein>
    <submittedName>
        <fullName evidence="1">Uncharacterized protein</fullName>
    </submittedName>
</protein>
<gene>
    <name evidence="1" type="ORF">AYI70_g12120</name>
</gene>
<comment type="caution">
    <text evidence="1">The sequence shown here is derived from an EMBL/GenBank/DDBJ whole genome shotgun (WGS) entry which is preliminary data.</text>
</comment>
<sequence length="148" mass="16877">MRPTSWLSDCEPSMMRMCAIPISRRKLSLVDCRVSHAVQLGDASSSRTEPALAAVSDDHGNRLWVRHVADLVHIVRIYQARREVRCLQVVDRLPHIAVRSERQRLDAFGHVPGPLARCDLHQLADHLLVVQLRKLKQRAPTLDRLDDL</sequence>
<accession>A0A1R1WYR4</accession>
<reference evidence="1 2" key="1">
    <citation type="submission" date="2017-01" db="EMBL/GenBank/DDBJ databases">
        <authorList>
            <person name="Mah S.A."/>
            <person name="Swanson W.J."/>
            <person name="Moy G.W."/>
            <person name="Vacquier V.D."/>
        </authorList>
    </citation>
    <scope>NUCLEOTIDE SEQUENCE [LARGE SCALE GENOMIC DNA]</scope>
    <source>
        <strain evidence="1 2">GSMNP</strain>
    </source>
</reference>
<dbReference type="AlphaFoldDB" id="A0A1R1WYR4"/>
<evidence type="ECO:0000313" key="1">
    <source>
        <dbReference type="EMBL" id="OMJ07523.1"/>
    </source>
</evidence>
<keyword evidence="2" id="KW-1185">Reference proteome</keyword>